<reference evidence="8" key="1">
    <citation type="journal article" date="2019" name="Int. J. Syst. Evol. Microbiol.">
        <title>The Global Catalogue of Microorganisms (GCM) 10K type strain sequencing project: providing services to taxonomists for standard genome sequencing and annotation.</title>
        <authorList>
            <consortium name="The Broad Institute Genomics Platform"/>
            <consortium name="The Broad Institute Genome Sequencing Center for Infectious Disease"/>
            <person name="Wu L."/>
            <person name="Ma J."/>
        </authorList>
    </citation>
    <scope>NUCLEOTIDE SEQUENCE [LARGE SCALE GENOMIC DNA]</scope>
    <source>
        <strain evidence="8">CGMCC 1.12922</strain>
    </source>
</reference>
<dbReference type="Gene3D" id="1.10.760.10">
    <property type="entry name" value="Cytochrome c-like domain"/>
    <property type="match status" value="1"/>
</dbReference>
<dbReference type="EMBL" id="BMGI01000001">
    <property type="protein sequence ID" value="GGD23142.1"/>
    <property type="molecule type" value="Genomic_DNA"/>
</dbReference>
<dbReference type="InterPro" id="IPR010538">
    <property type="entry name" value="DHOR"/>
</dbReference>
<dbReference type="PANTHER" id="PTHR30600:SF4">
    <property type="entry name" value="CYTOCHROME C DOMAIN-CONTAINING PROTEIN"/>
    <property type="match status" value="1"/>
</dbReference>
<name>A0ABQ1QCN1_9RHOB</name>
<dbReference type="Proteomes" id="UP000617355">
    <property type="component" value="Unassembled WGS sequence"/>
</dbReference>
<proteinExistence type="predicted"/>
<dbReference type="InterPro" id="IPR051395">
    <property type="entry name" value="Cytochrome_c_Peroxidase/MauG"/>
</dbReference>
<dbReference type="InterPro" id="IPR036909">
    <property type="entry name" value="Cyt_c-like_dom_sf"/>
</dbReference>
<keyword evidence="1 4" id="KW-0349">Heme</keyword>
<protein>
    <submittedName>
        <fullName evidence="7">Thiol oxidoreductase</fullName>
    </submittedName>
</protein>
<dbReference type="PIRSF" id="PIRSF028099">
    <property type="entry name" value="DUF1111"/>
    <property type="match status" value="1"/>
</dbReference>
<dbReference type="Pfam" id="PF06537">
    <property type="entry name" value="DHOR"/>
    <property type="match status" value="1"/>
</dbReference>
<evidence type="ECO:0000256" key="1">
    <source>
        <dbReference type="ARBA" id="ARBA00022617"/>
    </source>
</evidence>
<evidence type="ECO:0000259" key="6">
    <source>
        <dbReference type="PROSITE" id="PS51007"/>
    </source>
</evidence>
<organism evidence="7 8">
    <name type="scientific">Sinisalibacter lacisalsi</name>
    <dbReference type="NCBI Taxonomy" id="1526570"/>
    <lineage>
        <taxon>Bacteria</taxon>
        <taxon>Pseudomonadati</taxon>
        <taxon>Pseudomonadota</taxon>
        <taxon>Alphaproteobacteria</taxon>
        <taxon>Rhodobacterales</taxon>
        <taxon>Roseobacteraceae</taxon>
        <taxon>Sinisalibacter</taxon>
    </lineage>
</organism>
<evidence type="ECO:0000256" key="2">
    <source>
        <dbReference type="ARBA" id="ARBA00022723"/>
    </source>
</evidence>
<sequence>MRHAAILIAGLVLGAGPVLAFEAPDAVAALPRTPAEAARVAAVTASPEEFAVAETYEARSGGAGSVADAGAGAFSHANAALPEALRLDFELGRAMFEKLWVSAPASTKASDGLGPLYNARSCAACHVNDGRGRPPSGPDDKPLALTLHLAVPAEPMAAMSGVHGWQPTAPDPRYGAQLQTFATAGLTAEGRLRVTWDAQEVRLADGKTHSLRKPVIAVDDLAHGPFTPEIMTSPRIAPPMIGLGLLEAIPAADILAREDPDDADGDGISGRANIVWSPAHGDPILGRFGLKAGSATVAHQSAKAFANDIGVSSPAFPAPSGDCTPAQTLCRTAPHGDTDARGDEIDAEGLAITVLYAANLAVPARRDVNDPEVLRGKALFHGAGCAGCHTPKHVTHRVEDAPHRSFQLIWPYTDLLLHDMGPGLADGFTEGRATGQEWRTPPLWGIGLTAAVSGETSFLHDGRARSLLEAILWHGGEAQAARDAVAAMEKADREALIRFLESL</sequence>
<evidence type="ECO:0000256" key="4">
    <source>
        <dbReference type="PROSITE-ProRule" id="PRU00433"/>
    </source>
</evidence>
<evidence type="ECO:0000256" key="5">
    <source>
        <dbReference type="SAM" id="SignalP"/>
    </source>
</evidence>
<dbReference type="PANTHER" id="PTHR30600">
    <property type="entry name" value="CYTOCHROME C PEROXIDASE-RELATED"/>
    <property type="match status" value="1"/>
</dbReference>
<keyword evidence="8" id="KW-1185">Reference proteome</keyword>
<comment type="caution">
    <text evidence="7">The sequence shown here is derived from an EMBL/GenBank/DDBJ whole genome shotgun (WGS) entry which is preliminary data.</text>
</comment>
<keyword evidence="3 4" id="KW-0408">Iron</keyword>
<dbReference type="InterPro" id="IPR009056">
    <property type="entry name" value="Cyt_c-like_dom"/>
</dbReference>
<keyword evidence="2 4" id="KW-0479">Metal-binding</keyword>
<accession>A0ABQ1QCN1</accession>
<dbReference type="RefSeq" id="WP_188525987.1">
    <property type="nucleotide sequence ID" value="NZ_BMGI01000001.1"/>
</dbReference>
<dbReference type="PROSITE" id="PS51007">
    <property type="entry name" value="CYTC"/>
    <property type="match status" value="1"/>
</dbReference>
<gene>
    <name evidence="7" type="ORF">GCM10011358_04590</name>
</gene>
<evidence type="ECO:0000256" key="3">
    <source>
        <dbReference type="ARBA" id="ARBA00023004"/>
    </source>
</evidence>
<dbReference type="SUPFAM" id="SSF46626">
    <property type="entry name" value="Cytochrome c"/>
    <property type="match status" value="1"/>
</dbReference>
<evidence type="ECO:0000313" key="8">
    <source>
        <dbReference type="Proteomes" id="UP000617355"/>
    </source>
</evidence>
<feature type="domain" description="Cytochrome c" evidence="6">
    <location>
        <begin position="371"/>
        <end position="503"/>
    </location>
</feature>
<feature type="signal peptide" evidence="5">
    <location>
        <begin position="1"/>
        <end position="20"/>
    </location>
</feature>
<evidence type="ECO:0000313" key="7">
    <source>
        <dbReference type="EMBL" id="GGD23142.1"/>
    </source>
</evidence>
<feature type="chain" id="PRO_5045946954" evidence="5">
    <location>
        <begin position="21"/>
        <end position="503"/>
    </location>
</feature>
<keyword evidence="5" id="KW-0732">Signal</keyword>